<dbReference type="RefSeq" id="WP_377980106.1">
    <property type="nucleotide sequence ID" value="NZ_JBBKXX010000001.1"/>
</dbReference>
<organism evidence="2 3">
    <name type="scientific">Aquirufa esocilacus</name>
    <dbReference type="NCBI Taxonomy" id="3096513"/>
    <lineage>
        <taxon>Bacteria</taxon>
        <taxon>Pseudomonadati</taxon>
        <taxon>Bacteroidota</taxon>
        <taxon>Cytophagia</taxon>
        <taxon>Cytophagales</taxon>
        <taxon>Flectobacillaceae</taxon>
        <taxon>Aquirufa</taxon>
    </lineage>
</organism>
<name>A0ABW6DIG9_9BACT</name>
<accession>A0ABW6DIG9</accession>
<feature type="signal peptide" evidence="1">
    <location>
        <begin position="1"/>
        <end position="19"/>
    </location>
</feature>
<evidence type="ECO:0000313" key="3">
    <source>
        <dbReference type="Proteomes" id="UP001598019"/>
    </source>
</evidence>
<evidence type="ECO:0000313" key="2">
    <source>
        <dbReference type="EMBL" id="MFD3407687.1"/>
    </source>
</evidence>
<keyword evidence="1" id="KW-0732">Signal</keyword>
<keyword evidence="3" id="KW-1185">Reference proteome</keyword>
<reference evidence="2 3" key="1">
    <citation type="submission" date="2024-03" db="EMBL/GenBank/DDBJ databases">
        <title>Aquirufa genome sequencing.</title>
        <authorList>
            <person name="Pitt A."/>
            <person name="Hahn M.W."/>
        </authorList>
    </citation>
    <scope>NUCLEOTIDE SEQUENCE [LARGE SCALE GENOMIC DNA]</scope>
    <source>
        <strain evidence="2 3">HETE-83D</strain>
    </source>
</reference>
<protein>
    <submittedName>
        <fullName evidence="2">Uncharacterized protein</fullName>
    </submittedName>
</protein>
<dbReference type="EMBL" id="JBBKXX010000001">
    <property type="protein sequence ID" value="MFD3407687.1"/>
    <property type="molecule type" value="Genomic_DNA"/>
</dbReference>
<feature type="chain" id="PRO_5047070359" evidence="1">
    <location>
        <begin position="20"/>
        <end position="535"/>
    </location>
</feature>
<sequence>MKSIRLLFALTLCSIAVYAQELKRIEIPAGSSQLETFSIPLGEKGVIVLNHIGKAEFNIRKFNTNLEQVWTNQGSIDGNLDYVTHCYDGNRLYLLFSRFKSNNYYIVRVNPSDGKLEKFQIFSVEKMEISNFKALNQSLFIGGIVNNTPVILFTNLSEKRTRILPAVVNGQAEIQSMDLDTTQQQINVVYSVGKKAKNYQLLLKSFDEDGNQLGQISMNPTEEFAQMNAKSTQLNDSLQVVVGTYGHKGSIGSSKGPSSQGLYFSSYLDGDLLESKFTSFTQFSNFFNFLGEKQKNKQEKKIKSKEEKGEELRLDYRLLMHEIIKKGDHYIVVAEAFYPDYKYVNYSPFGGTLGMLGGGLYSPWNMMYNPYRWGYGNYGLYSPFSSYYSPWGYRGYNSYSNSQQFDGWIYTHAVIAELDEKGNVLWDQSIDLNNIKEDKLIQKIKTSLHGDMLTLSYQRGNNIISKYISSEGQSGDEKVQELSTQNEGDKIRRQEKSDLNYWYSNNFIASGNQTINNSEEGRRSVYFLAKIPLNP</sequence>
<dbReference type="Proteomes" id="UP001598019">
    <property type="component" value="Unassembled WGS sequence"/>
</dbReference>
<gene>
    <name evidence="2" type="ORF">SKC37_03375</name>
</gene>
<evidence type="ECO:0000256" key="1">
    <source>
        <dbReference type="SAM" id="SignalP"/>
    </source>
</evidence>
<proteinExistence type="predicted"/>
<comment type="caution">
    <text evidence="2">The sequence shown here is derived from an EMBL/GenBank/DDBJ whole genome shotgun (WGS) entry which is preliminary data.</text>
</comment>